<keyword evidence="4" id="KW-1185">Reference proteome</keyword>
<gene>
    <name evidence="3" type="ORF">ACFOOQ_00755</name>
</gene>
<proteinExistence type="predicted"/>
<protein>
    <recommendedName>
        <fullName evidence="5">Curlin associated repeat-containing protein</fullName>
    </recommendedName>
</protein>
<sequence length="135" mass="13400">MLKNHLAAAAAFFVAVAPAAELMAGELHGRAWSYNVRGSSSAMSRAAMIWQAEQADQQSAAATAGGAAVGGIGAGGTGAGGFGSTANYSIITVVLDDGATGDVDVLTHQDSVGDQSAQAVSIREQTGDTMSITTP</sequence>
<evidence type="ECO:0000256" key="2">
    <source>
        <dbReference type="SAM" id="SignalP"/>
    </source>
</evidence>
<reference evidence="4" key="1">
    <citation type="journal article" date="2019" name="Int. J. Syst. Evol. Microbiol.">
        <title>The Global Catalogue of Microorganisms (GCM) 10K type strain sequencing project: providing services to taxonomists for standard genome sequencing and annotation.</title>
        <authorList>
            <consortium name="The Broad Institute Genomics Platform"/>
            <consortium name="The Broad Institute Genome Sequencing Center for Infectious Disease"/>
            <person name="Wu L."/>
            <person name="Ma J."/>
        </authorList>
    </citation>
    <scope>NUCLEOTIDE SEQUENCE [LARGE SCALE GENOMIC DNA]</scope>
    <source>
        <strain evidence="4">KCTC 42182</strain>
    </source>
</reference>
<feature type="chain" id="PRO_5046712853" description="Curlin associated repeat-containing protein" evidence="2">
    <location>
        <begin position="20"/>
        <end position="135"/>
    </location>
</feature>
<dbReference type="Proteomes" id="UP001595711">
    <property type="component" value="Unassembled WGS sequence"/>
</dbReference>
<evidence type="ECO:0008006" key="5">
    <source>
        <dbReference type="Google" id="ProtNLM"/>
    </source>
</evidence>
<comment type="caution">
    <text evidence="3">The sequence shown here is derived from an EMBL/GenBank/DDBJ whole genome shotgun (WGS) entry which is preliminary data.</text>
</comment>
<accession>A0ABV7VA52</accession>
<feature type="signal peptide" evidence="2">
    <location>
        <begin position="1"/>
        <end position="19"/>
    </location>
</feature>
<evidence type="ECO:0000256" key="1">
    <source>
        <dbReference type="SAM" id="MobiDB-lite"/>
    </source>
</evidence>
<evidence type="ECO:0000313" key="4">
    <source>
        <dbReference type="Proteomes" id="UP001595711"/>
    </source>
</evidence>
<dbReference type="EMBL" id="JBHRYJ010000001">
    <property type="protein sequence ID" value="MFC3674050.1"/>
    <property type="molecule type" value="Genomic_DNA"/>
</dbReference>
<name>A0ABV7VA52_9PROT</name>
<keyword evidence="2" id="KW-0732">Signal</keyword>
<dbReference type="RefSeq" id="WP_379720288.1">
    <property type="nucleotide sequence ID" value="NZ_JBHRYJ010000001.1"/>
</dbReference>
<feature type="region of interest" description="Disordered" evidence="1">
    <location>
        <begin position="116"/>
        <end position="135"/>
    </location>
</feature>
<organism evidence="3 4">
    <name type="scientific">Ferrovibrio xuzhouensis</name>
    <dbReference type="NCBI Taxonomy" id="1576914"/>
    <lineage>
        <taxon>Bacteria</taxon>
        <taxon>Pseudomonadati</taxon>
        <taxon>Pseudomonadota</taxon>
        <taxon>Alphaproteobacteria</taxon>
        <taxon>Rhodospirillales</taxon>
        <taxon>Rhodospirillaceae</taxon>
        <taxon>Ferrovibrio</taxon>
    </lineage>
</organism>
<evidence type="ECO:0000313" key="3">
    <source>
        <dbReference type="EMBL" id="MFC3674050.1"/>
    </source>
</evidence>